<name>A0A8H4W2P3_9HELO</name>
<proteinExistence type="predicted"/>
<dbReference type="EMBL" id="JAAMPI010000668">
    <property type="protein sequence ID" value="KAF4629505.1"/>
    <property type="molecule type" value="Genomic_DNA"/>
</dbReference>
<comment type="caution">
    <text evidence="1">The sequence shown here is derived from an EMBL/GenBank/DDBJ whole genome shotgun (WGS) entry which is preliminary data.</text>
</comment>
<reference evidence="1 2" key="1">
    <citation type="submission" date="2020-03" db="EMBL/GenBank/DDBJ databases">
        <title>Draft Genome Sequence of Cudoniella acicularis.</title>
        <authorList>
            <person name="Buettner E."/>
            <person name="Kellner H."/>
        </authorList>
    </citation>
    <scope>NUCLEOTIDE SEQUENCE [LARGE SCALE GENOMIC DNA]</scope>
    <source>
        <strain evidence="1 2">DSM 108380</strain>
    </source>
</reference>
<dbReference type="OrthoDB" id="5333917at2759"/>
<dbReference type="AlphaFoldDB" id="A0A8H4W2P3"/>
<sequence length="350" mass="40544">MNHLPLCQVHTAETRPDLWDALKDENHPLNQAWPLFLDQDLSQQHFTPKLLQYRGLRKFQFAVVELDQTGHEILVACARSVPFFWPELEEIRDGNVRELSAHPDILQSLPDGGWDTIISRGIRQYCFRENISTISPIFTQNQEQDSNICATALYPNALSALSITVREDRRMLGLAERLVEAMKQVAKEERLQVLVAPLRPTRKSEVAFERMEDYVRRIQIRDFLPKNTTTALSVKFRYLPRHQHPSCGSSHNLPYDPWIRKHVRLGGRITKIAPSSMVVQGTFTEWQRWTGVDFHMVSQGTQGQELKLDLTCKRKYLEVAILGGLVPVKVYVEEKMCSYIEPNVWLYHEI</sequence>
<dbReference type="Gene3D" id="3.40.630.30">
    <property type="match status" value="1"/>
</dbReference>
<protein>
    <submittedName>
        <fullName evidence="1">Uncharacterized protein</fullName>
    </submittedName>
</protein>
<organism evidence="1 2">
    <name type="scientific">Cudoniella acicularis</name>
    <dbReference type="NCBI Taxonomy" id="354080"/>
    <lineage>
        <taxon>Eukaryota</taxon>
        <taxon>Fungi</taxon>
        <taxon>Dikarya</taxon>
        <taxon>Ascomycota</taxon>
        <taxon>Pezizomycotina</taxon>
        <taxon>Leotiomycetes</taxon>
        <taxon>Helotiales</taxon>
        <taxon>Tricladiaceae</taxon>
        <taxon>Cudoniella</taxon>
    </lineage>
</organism>
<evidence type="ECO:0000313" key="1">
    <source>
        <dbReference type="EMBL" id="KAF4629505.1"/>
    </source>
</evidence>
<evidence type="ECO:0000313" key="2">
    <source>
        <dbReference type="Proteomes" id="UP000566819"/>
    </source>
</evidence>
<keyword evidence="2" id="KW-1185">Reference proteome</keyword>
<gene>
    <name evidence="1" type="ORF">G7Y89_g8644</name>
</gene>
<dbReference type="Proteomes" id="UP000566819">
    <property type="component" value="Unassembled WGS sequence"/>
</dbReference>
<accession>A0A8H4W2P3</accession>